<keyword evidence="2" id="KW-1185">Reference proteome</keyword>
<dbReference type="Gene3D" id="2.120.10.30">
    <property type="entry name" value="TolB, C-terminal domain"/>
    <property type="match status" value="1"/>
</dbReference>
<proteinExistence type="predicted"/>
<protein>
    <submittedName>
        <fullName evidence="1">Uncharacterized protein</fullName>
    </submittedName>
</protein>
<gene>
    <name evidence="1" type="ORF">CDO81_17855</name>
</gene>
<evidence type="ECO:0000313" key="2">
    <source>
        <dbReference type="Proteomes" id="UP000197446"/>
    </source>
</evidence>
<dbReference type="SUPFAM" id="SSF82171">
    <property type="entry name" value="DPP6 N-terminal domain-like"/>
    <property type="match status" value="1"/>
</dbReference>
<dbReference type="AlphaFoldDB" id="A0A254N3J6"/>
<sequence>MPPSQWLQASARQQGLLEGASAPREITSGVWFLASRRPGAAGRVWAALACQQGHRLLSIEREGEAGQEALRAVLAADAERLARACATVPVSALPVPSSVAGSAQGWLLLSPPAGVDADAAVLSLATGRWRGLPRSALAASYARRADHWTLGGPGLLVRRDARHQVTGWRLPELQPVGSFTLGRAVGTDEPGLYGELRPSPDGQWLLGVWRPGGRGGDRLVVLDWRGQVRREWPIEAHADRAWAWLPDGRVVVLREGAWWALALDGRSERLGQAGLPPGAVWRGAEIEVSPDGEQVVAVLTTQDAVARGEAAQHRLPYLGRLQGGPLQPLVRLPPGQLVSMSAVVRWGASGLWLLWGGRGGAYGAAQPAARCAELGWVPREQLQGVIVQGVQLPAELRGSTPRESCGGRLGLSLVP</sequence>
<name>A0A254N3J6_9BURK</name>
<dbReference type="InterPro" id="IPR011042">
    <property type="entry name" value="6-blade_b-propeller_TolB-like"/>
</dbReference>
<dbReference type="Proteomes" id="UP000197446">
    <property type="component" value="Unassembled WGS sequence"/>
</dbReference>
<comment type="caution">
    <text evidence="1">The sequence shown here is derived from an EMBL/GenBank/DDBJ whole genome shotgun (WGS) entry which is preliminary data.</text>
</comment>
<dbReference type="RefSeq" id="WP_088484585.1">
    <property type="nucleotide sequence ID" value="NZ_NISI01000007.1"/>
</dbReference>
<dbReference type="OrthoDB" id="241638at2"/>
<dbReference type="EMBL" id="NISI01000007">
    <property type="protein sequence ID" value="OWR02695.1"/>
    <property type="molecule type" value="Genomic_DNA"/>
</dbReference>
<evidence type="ECO:0000313" key="1">
    <source>
        <dbReference type="EMBL" id="OWR02695.1"/>
    </source>
</evidence>
<reference evidence="1 2" key="1">
    <citation type="journal article" date="2007" name="Int. J. Syst. Evol. Microbiol.">
        <title>Description of Pelomonas aquatica sp. nov. and Pelomonas puraquae sp. nov., isolated from industrial and haemodialysis water.</title>
        <authorList>
            <person name="Gomila M."/>
            <person name="Bowien B."/>
            <person name="Falsen E."/>
            <person name="Moore E.R."/>
            <person name="Lalucat J."/>
        </authorList>
    </citation>
    <scope>NUCLEOTIDE SEQUENCE [LARGE SCALE GENOMIC DNA]</scope>
    <source>
        <strain evidence="1 2">CCUG 52769</strain>
    </source>
</reference>
<accession>A0A254N3J6</accession>
<organism evidence="1 2">
    <name type="scientific">Roseateles puraquae</name>
    <dbReference type="NCBI Taxonomy" id="431059"/>
    <lineage>
        <taxon>Bacteria</taxon>
        <taxon>Pseudomonadati</taxon>
        <taxon>Pseudomonadota</taxon>
        <taxon>Betaproteobacteria</taxon>
        <taxon>Burkholderiales</taxon>
        <taxon>Sphaerotilaceae</taxon>
        <taxon>Roseateles</taxon>
    </lineage>
</organism>